<evidence type="ECO:0000313" key="1">
    <source>
        <dbReference type="EnsemblPlants" id="AVESA.00010b.r2.2DG0387660.1.CDS"/>
    </source>
</evidence>
<name>A0ACD5V810_AVESA</name>
<dbReference type="EnsemblPlants" id="AVESA.00010b.r2.2DG0387660.1">
    <property type="protein sequence ID" value="AVESA.00010b.r2.2DG0387660.1.CDS"/>
    <property type="gene ID" value="AVESA.00010b.r2.2DG0387660"/>
</dbReference>
<protein>
    <submittedName>
        <fullName evidence="1">Uncharacterized protein</fullName>
    </submittedName>
</protein>
<reference evidence="1" key="2">
    <citation type="submission" date="2025-09" db="UniProtKB">
        <authorList>
            <consortium name="EnsemblPlants"/>
        </authorList>
    </citation>
    <scope>IDENTIFICATION</scope>
</reference>
<organism evidence="1 2">
    <name type="scientific">Avena sativa</name>
    <name type="common">Oat</name>
    <dbReference type="NCBI Taxonomy" id="4498"/>
    <lineage>
        <taxon>Eukaryota</taxon>
        <taxon>Viridiplantae</taxon>
        <taxon>Streptophyta</taxon>
        <taxon>Embryophyta</taxon>
        <taxon>Tracheophyta</taxon>
        <taxon>Spermatophyta</taxon>
        <taxon>Magnoliopsida</taxon>
        <taxon>Liliopsida</taxon>
        <taxon>Poales</taxon>
        <taxon>Poaceae</taxon>
        <taxon>BOP clade</taxon>
        <taxon>Pooideae</taxon>
        <taxon>Poodae</taxon>
        <taxon>Poeae</taxon>
        <taxon>Poeae Chloroplast Group 1 (Aveneae type)</taxon>
        <taxon>Aveninae</taxon>
        <taxon>Avena</taxon>
    </lineage>
</organism>
<reference evidence="1" key="1">
    <citation type="submission" date="2021-05" db="EMBL/GenBank/DDBJ databases">
        <authorList>
            <person name="Scholz U."/>
            <person name="Mascher M."/>
            <person name="Fiebig A."/>
        </authorList>
    </citation>
    <scope>NUCLEOTIDE SEQUENCE [LARGE SCALE GENOMIC DNA]</scope>
</reference>
<evidence type="ECO:0000313" key="2">
    <source>
        <dbReference type="Proteomes" id="UP001732700"/>
    </source>
</evidence>
<keyword evidence="2" id="KW-1185">Reference proteome</keyword>
<sequence length="93" mass="9489">MARARVALCLAALLAMSLLSTSTHAAGRNIGTTGGGGPTPAPPTAKCILAKGCAPTDKPSSDIFCQLYCLSTGYNLFKSYCKPDKGGTCCCVK</sequence>
<accession>A0ACD5V810</accession>
<proteinExistence type="predicted"/>
<dbReference type="Proteomes" id="UP001732700">
    <property type="component" value="Chromosome 2D"/>
</dbReference>